<sequence length="218" mass="23674">MAIVKICGLLREDTISSIAHLPIDHIGFVFAKSRRQVTPGQAGTLIRKLGAERGGQSLPLFFGVFVNPGMDQLAETLREAPLDVIQLHGQEDAAFCREVKRRFGVQVYKVFSVREEDDTAALEQLAAFRGAIDGFLLDTAGGGTGKTFDWSRIPPFQLWAKEAGIPLLIAGGLDPDNVTDLITRYNPDGVDVSSGVETDGQKDTDKITAFVERVKACV</sequence>
<protein>
    <recommendedName>
        <fullName evidence="4 9">N-(5'-phosphoribosyl)anthranilate isomerase</fullName>
        <shortName evidence="9">PRAI</shortName>
        <ecNumber evidence="3 9">5.3.1.24</ecNumber>
    </recommendedName>
</protein>
<evidence type="ECO:0000256" key="9">
    <source>
        <dbReference type="HAMAP-Rule" id="MF_00135"/>
    </source>
</evidence>
<evidence type="ECO:0000313" key="11">
    <source>
        <dbReference type="EMBL" id="TBL79733.1"/>
    </source>
</evidence>
<dbReference type="Gene3D" id="3.20.20.70">
    <property type="entry name" value="Aldolase class I"/>
    <property type="match status" value="1"/>
</dbReference>
<evidence type="ECO:0000256" key="1">
    <source>
        <dbReference type="ARBA" id="ARBA00001164"/>
    </source>
</evidence>
<dbReference type="UniPathway" id="UPA00035">
    <property type="reaction ID" value="UER00042"/>
</dbReference>
<organism evidence="11 12">
    <name type="scientific">Paenibacillus thalictri</name>
    <dbReference type="NCBI Taxonomy" id="2527873"/>
    <lineage>
        <taxon>Bacteria</taxon>
        <taxon>Bacillati</taxon>
        <taxon>Bacillota</taxon>
        <taxon>Bacilli</taxon>
        <taxon>Bacillales</taxon>
        <taxon>Paenibacillaceae</taxon>
        <taxon>Paenibacillus</taxon>
    </lineage>
</organism>
<feature type="domain" description="N-(5'phosphoribosyl) anthranilate isomerase (PRAI)" evidence="10">
    <location>
        <begin position="4"/>
        <end position="212"/>
    </location>
</feature>
<dbReference type="GO" id="GO:0004640">
    <property type="term" value="F:phosphoribosylanthranilate isomerase activity"/>
    <property type="evidence" value="ECO:0007669"/>
    <property type="project" value="UniProtKB-UniRule"/>
</dbReference>
<dbReference type="PANTHER" id="PTHR42894">
    <property type="entry name" value="N-(5'-PHOSPHORIBOSYL)ANTHRANILATE ISOMERASE"/>
    <property type="match status" value="1"/>
</dbReference>
<dbReference type="EMBL" id="SIRE01000006">
    <property type="protein sequence ID" value="TBL79733.1"/>
    <property type="molecule type" value="Genomic_DNA"/>
</dbReference>
<evidence type="ECO:0000256" key="4">
    <source>
        <dbReference type="ARBA" id="ARBA00022272"/>
    </source>
</evidence>
<evidence type="ECO:0000256" key="2">
    <source>
        <dbReference type="ARBA" id="ARBA00004664"/>
    </source>
</evidence>
<comment type="catalytic activity">
    <reaction evidence="1 9">
        <text>N-(5-phospho-beta-D-ribosyl)anthranilate = 1-(2-carboxyphenylamino)-1-deoxy-D-ribulose 5-phosphate</text>
        <dbReference type="Rhea" id="RHEA:21540"/>
        <dbReference type="ChEBI" id="CHEBI:18277"/>
        <dbReference type="ChEBI" id="CHEBI:58613"/>
        <dbReference type="EC" id="5.3.1.24"/>
    </reaction>
</comment>
<evidence type="ECO:0000256" key="7">
    <source>
        <dbReference type="ARBA" id="ARBA00023141"/>
    </source>
</evidence>
<proteinExistence type="inferred from homology"/>
<keyword evidence="5 9" id="KW-0028">Amino-acid biosynthesis</keyword>
<keyword evidence="7 9" id="KW-0057">Aromatic amino acid biosynthesis</keyword>
<comment type="similarity">
    <text evidence="9">Belongs to the TrpF family.</text>
</comment>
<evidence type="ECO:0000256" key="3">
    <source>
        <dbReference type="ARBA" id="ARBA00012572"/>
    </source>
</evidence>
<dbReference type="Pfam" id="PF00697">
    <property type="entry name" value="PRAI"/>
    <property type="match status" value="1"/>
</dbReference>
<dbReference type="InterPro" id="IPR013785">
    <property type="entry name" value="Aldolase_TIM"/>
</dbReference>
<dbReference type="AlphaFoldDB" id="A0A4Q9DVC1"/>
<dbReference type="InterPro" id="IPR001240">
    <property type="entry name" value="PRAI_dom"/>
</dbReference>
<dbReference type="Proteomes" id="UP000293142">
    <property type="component" value="Unassembled WGS sequence"/>
</dbReference>
<evidence type="ECO:0000256" key="6">
    <source>
        <dbReference type="ARBA" id="ARBA00022822"/>
    </source>
</evidence>
<dbReference type="OrthoDB" id="9786954at2"/>
<evidence type="ECO:0000313" key="12">
    <source>
        <dbReference type="Proteomes" id="UP000293142"/>
    </source>
</evidence>
<dbReference type="InterPro" id="IPR044643">
    <property type="entry name" value="TrpF_fam"/>
</dbReference>
<evidence type="ECO:0000256" key="8">
    <source>
        <dbReference type="ARBA" id="ARBA00023235"/>
    </source>
</evidence>
<keyword evidence="12" id="KW-1185">Reference proteome</keyword>
<dbReference type="RefSeq" id="WP_131012977.1">
    <property type="nucleotide sequence ID" value="NZ_SIRE01000006.1"/>
</dbReference>
<dbReference type="SUPFAM" id="SSF51366">
    <property type="entry name" value="Ribulose-phoshate binding barrel"/>
    <property type="match status" value="1"/>
</dbReference>
<comment type="pathway">
    <text evidence="2 9">Amino-acid biosynthesis; L-tryptophan biosynthesis; L-tryptophan from chorismate: step 3/5.</text>
</comment>
<accession>A0A4Q9DVC1</accession>
<evidence type="ECO:0000259" key="10">
    <source>
        <dbReference type="Pfam" id="PF00697"/>
    </source>
</evidence>
<dbReference type="InterPro" id="IPR011060">
    <property type="entry name" value="RibuloseP-bd_barrel"/>
</dbReference>
<dbReference type="PANTHER" id="PTHR42894:SF1">
    <property type="entry name" value="N-(5'-PHOSPHORIBOSYL)ANTHRANILATE ISOMERASE"/>
    <property type="match status" value="1"/>
</dbReference>
<comment type="caution">
    <text evidence="11">The sequence shown here is derived from an EMBL/GenBank/DDBJ whole genome shotgun (WGS) entry which is preliminary data.</text>
</comment>
<keyword evidence="8 9" id="KW-0413">Isomerase</keyword>
<keyword evidence="6 9" id="KW-0822">Tryptophan biosynthesis</keyword>
<dbReference type="CDD" id="cd00405">
    <property type="entry name" value="PRAI"/>
    <property type="match status" value="1"/>
</dbReference>
<reference evidence="11 12" key="1">
    <citation type="submission" date="2019-02" db="EMBL/GenBank/DDBJ databases">
        <title>Paenibacillus sp. nov., isolated from surface-sterilized tissue of Thalictrum simplex L.</title>
        <authorList>
            <person name="Tuo L."/>
        </authorList>
    </citation>
    <scope>NUCLEOTIDE SEQUENCE [LARGE SCALE GENOMIC DNA]</scope>
    <source>
        <strain evidence="11 12">N2SHLJ1</strain>
    </source>
</reference>
<name>A0A4Q9DVC1_9BACL</name>
<evidence type="ECO:0000256" key="5">
    <source>
        <dbReference type="ARBA" id="ARBA00022605"/>
    </source>
</evidence>
<dbReference type="GO" id="GO:0000162">
    <property type="term" value="P:L-tryptophan biosynthetic process"/>
    <property type="evidence" value="ECO:0007669"/>
    <property type="project" value="UniProtKB-UniRule"/>
</dbReference>
<gene>
    <name evidence="9" type="primary">trpF</name>
    <name evidence="11" type="ORF">EYB31_08975</name>
</gene>
<dbReference type="HAMAP" id="MF_00135">
    <property type="entry name" value="PRAI"/>
    <property type="match status" value="1"/>
</dbReference>
<dbReference type="EC" id="5.3.1.24" evidence="3 9"/>